<dbReference type="AlphaFoldDB" id="A0A1T5L7K5"/>
<name>A0A1T5L7K5_9FIRM</name>
<keyword evidence="1" id="KW-0472">Membrane</keyword>
<reference evidence="2 3" key="1">
    <citation type="submission" date="2017-02" db="EMBL/GenBank/DDBJ databases">
        <authorList>
            <person name="Peterson S.W."/>
        </authorList>
    </citation>
    <scope>NUCLEOTIDE SEQUENCE [LARGE SCALE GENOMIC DNA]</scope>
    <source>
        <strain evidence="2 3">M1</strain>
    </source>
</reference>
<protein>
    <submittedName>
        <fullName evidence="2">Uncharacterized protein</fullName>
    </submittedName>
</protein>
<evidence type="ECO:0000313" key="2">
    <source>
        <dbReference type="EMBL" id="SKC72007.1"/>
    </source>
</evidence>
<evidence type="ECO:0000313" key="3">
    <source>
        <dbReference type="Proteomes" id="UP000190285"/>
    </source>
</evidence>
<dbReference type="EMBL" id="FUZT01000006">
    <property type="protein sequence ID" value="SKC72007.1"/>
    <property type="molecule type" value="Genomic_DNA"/>
</dbReference>
<evidence type="ECO:0000256" key="1">
    <source>
        <dbReference type="SAM" id="Phobius"/>
    </source>
</evidence>
<feature type="transmembrane region" description="Helical" evidence="1">
    <location>
        <begin position="6"/>
        <end position="23"/>
    </location>
</feature>
<dbReference type="STRING" id="36842.SAMN02194393_02548"/>
<accession>A0A1T5L7K5</accession>
<keyword evidence="1" id="KW-1133">Transmembrane helix</keyword>
<sequence length="56" mass="6275">MAFFAFGFIIASMALYVNTITIIKKVKNDQSISDNMIYGILLVGFIAYSMLVIFTD</sequence>
<keyword evidence="1" id="KW-0812">Transmembrane</keyword>
<proteinExistence type="predicted"/>
<organism evidence="2 3">
    <name type="scientific">Maledivibacter halophilus</name>
    <dbReference type="NCBI Taxonomy" id="36842"/>
    <lineage>
        <taxon>Bacteria</taxon>
        <taxon>Bacillati</taxon>
        <taxon>Bacillota</taxon>
        <taxon>Clostridia</taxon>
        <taxon>Peptostreptococcales</taxon>
        <taxon>Caminicellaceae</taxon>
        <taxon>Maledivibacter</taxon>
    </lineage>
</organism>
<keyword evidence="3" id="KW-1185">Reference proteome</keyword>
<dbReference type="RefSeq" id="WP_170917397.1">
    <property type="nucleotide sequence ID" value="NZ_FUZT01000006.1"/>
</dbReference>
<feature type="transmembrane region" description="Helical" evidence="1">
    <location>
        <begin position="35"/>
        <end position="54"/>
    </location>
</feature>
<dbReference type="Proteomes" id="UP000190285">
    <property type="component" value="Unassembled WGS sequence"/>
</dbReference>
<gene>
    <name evidence="2" type="ORF">SAMN02194393_02548</name>
</gene>